<dbReference type="GO" id="GO:0006281">
    <property type="term" value="P:DNA repair"/>
    <property type="evidence" value="ECO:0007669"/>
    <property type="project" value="UniProtKB-KW"/>
</dbReference>
<dbReference type="GO" id="GO:0008821">
    <property type="term" value="F:crossover junction DNA endonuclease activity"/>
    <property type="evidence" value="ECO:0007669"/>
    <property type="project" value="UniProtKB-EC"/>
</dbReference>
<reference evidence="12 13" key="1">
    <citation type="submission" date="2019-12" db="EMBL/GenBank/DDBJ databases">
        <title>Halocatena pleomorpha gen. nov. sp. nov., an extremely halophilic archaeon of family Halobacteriaceae isolated from saltpan soil.</title>
        <authorList>
            <person name="Pal Y."/>
            <person name="Verma A."/>
            <person name="Krishnamurthi S."/>
            <person name="Kumar P."/>
        </authorList>
    </citation>
    <scope>NUCLEOTIDE SEQUENCE [LARGE SCALE GENOMIC DNA]</scope>
    <source>
        <strain evidence="12 13">JCM 16495</strain>
    </source>
</reference>
<evidence type="ECO:0000256" key="8">
    <source>
        <dbReference type="ARBA" id="ARBA00023125"/>
    </source>
</evidence>
<evidence type="ECO:0000256" key="11">
    <source>
        <dbReference type="ARBA" id="ARBA00029354"/>
    </source>
</evidence>
<keyword evidence="10" id="KW-0234">DNA repair</keyword>
<evidence type="ECO:0000256" key="9">
    <source>
        <dbReference type="ARBA" id="ARBA00023172"/>
    </source>
</evidence>
<dbReference type="PANTHER" id="PTHR39651">
    <property type="entry name" value="HOLLIDAY JUNCTION RESOLVASE HJC"/>
    <property type="match status" value="1"/>
</dbReference>
<dbReference type="InterPro" id="IPR014428">
    <property type="entry name" value="Hjc_arc"/>
</dbReference>
<dbReference type="InterPro" id="IPR002732">
    <property type="entry name" value="Hjc"/>
</dbReference>
<protein>
    <submittedName>
        <fullName evidence="12">Nucleoid-structuring protein H-NS</fullName>
    </submittedName>
</protein>
<evidence type="ECO:0000313" key="13">
    <source>
        <dbReference type="Proteomes" id="UP000451471"/>
    </source>
</evidence>
<gene>
    <name evidence="12" type="ORF">GQS65_18755</name>
</gene>
<comment type="caution">
    <text evidence="12">The sequence shown here is derived from an EMBL/GenBank/DDBJ whole genome shotgun (WGS) entry which is preliminary data.</text>
</comment>
<dbReference type="CDD" id="cd00523">
    <property type="entry name" value="Holliday_junction_resolvase"/>
    <property type="match status" value="1"/>
</dbReference>
<comment type="cofactor">
    <cofactor evidence="1">
        <name>Mg(2+)</name>
        <dbReference type="ChEBI" id="CHEBI:18420"/>
    </cofactor>
</comment>
<organism evidence="12 13">
    <name type="scientific">Halomarina oriensis</name>
    <dbReference type="NCBI Taxonomy" id="671145"/>
    <lineage>
        <taxon>Archaea</taxon>
        <taxon>Methanobacteriati</taxon>
        <taxon>Methanobacteriota</taxon>
        <taxon>Stenosarchaea group</taxon>
        <taxon>Halobacteria</taxon>
        <taxon>Halobacteriales</taxon>
        <taxon>Natronomonadaceae</taxon>
        <taxon>Halomarina</taxon>
    </lineage>
</organism>
<evidence type="ECO:0000256" key="1">
    <source>
        <dbReference type="ARBA" id="ARBA00001946"/>
    </source>
</evidence>
<evidence type="ECO:0000256" key="3">
    <source>
        <dbReference type="ARBA" id="ARBA00022723"/>
    </source>
</evidence>
<dbReference type="PIRSF" id="PIRSF004985">
    <property type="entry name" value="Hlld_jn_rslvs_ar"/>
    <property type="match status" value="1"/>
</dbReference>
<keyword evidence="9" id="KW-0233">DNA recombination</keyword>
<evidence type="ECO:0000256" key="2">
    <source>
        <dbReference type="ARBA" id="ARBA00022722"/>
    </source>
</evidence>
<comment type="catalytic activity">
    <reaction evidence="11">
        <text>Endonucleolytic cleavage at a junction such as a reciprocal single-stranded crossover between two homologous DNA duplexes (Holliday junction).</text>
        <dbReference type="EC" id="3.1.21.10"/>
    </reaction>
</comment>
<keyword evidence="7" id="KW-0460">Magnesium</keyword>
<keyword evidence="2" id="KW-0540">Nuclease</keyword>
<name>A0A6B0GP70_9EURY</name>
<evidence type="ECO:0000256" key="4">
    <source>
        <dbReference type="ARBA" id="ARBA00022759"/>
    </source>
</evidence>
<dbReference type="InterPro" id="IPR011335">
    <property type="entry name" value="Restrct_endonuc-II-like"/>
</dbReference>
<proteinExistence type="predicted"/>
<dbReference type="GO" id="GO:0006310">
    <property type="term" value="P:DNA recombination"/>
    <property type="evidence" value="ECO:0007669"/>
    <property type="project" value="UniProtKB-KW"/>
</dbReference>
<evidence type="ECO:0000256" key="10">
    <source>
        <dbReference type="ARBA" id="ARBA00023204"/>
    </source>
</evidence>
<keyword evidence="13" id="KW-1185">Reference proteome</keyword>
<dbReference type="PANTHER" id="PTHR39651:SF1">
    <property type="entry name" value="HOLLIDAY JUNCTION RESOLVASE HJC"/>
    <property type="match status" value="1"/>
</dbReference>
<dbReference type="AlphaFoldDB" id="A0A6B0GP70"/>
<keyword evidence="6" id="KW-0378">Hydrolase</keyword>
<dbReference type="InterPro" id="IPR011856">
    <property type="entry name" value="tRNA_endonuc-like_dom_sf"/>
</dbReference>
<keyword evidence="5" id="KW-0227">DNA damage</keyword>
<dbReference type="Gene3D" id="3.40.1350.10">
    <property type="match status" value="1"/>
</dbReference>
<dbReference type="GO" id="GO:0046872">
    <property type="term" value="F:metal ion binding"/>
    <property type="evidence" value="ECO:0007669"/>
    <property type="project" value="UniProtKB-KW"/>
</dbReference>
<sequence length="145" mass="15601">MPRNTKGTRRERELVTLLDALGMALMRAPASGSSTDRPLPDVLAGNGGVFVAIEAKASAGQPIYLDEEEVEALEYFAENFGARALVGVRFDAKHGDPNYGTDDSGWRFLAPETLYRTDGGNYRVKKETAYAEGMTLAEIASGVVA</sequence>
<keyword evidence="8" id="KW-0238">DNA-binding</keyword>
<dbReference type="RefSeq" id="WP_368280334.1">
    <property type="nucleotide sequence ID" value="NZ_WSZK01000036.1"/>
</dbReference>
<dbReference type="NCBIfam" id="NF040854">
    <property type="entry name" value="Hol_resolv_Hjc"/>
    <property type="match status" value="1"/>
</dbReference>
<keyword evidence="4" id="KW-0255">Endonuclease</keyword>
<dbReference type="Proteomes" id="UP000451471">
    <property type="component" value="Unassembled WGS sequence"/>
</dbReference>
<dbReference type="GO" id="GO:0003677">
    <property type="term" value="F:DNA binding"/>
    <property type="evidence" value="ECO:0007669"/>
    <property type="project" value="UniProtKB-KW"/>
</dbReference>
<evidence type="ECO:0000256" key="5">
    <source>
        <dbReference type="ARBA" id="ARBA00022763"/>
    </source>
</evidence>
<dbReference type="EMBL" id="WSZK01000036">
    <property type="protein sequence ID" value="MWG36500.1"/>
    <property type="molecule type" value="Genomic_DNA"/>
</dbReference>
<evidence type="ECO:0000256" key="7">
    <source>
        <dbReference type="ARBA" id="ARBA00022842"/>
    </source>
</evidence>
<evidence type="ECO:0000313" key="12">
    <source>
        <dbReference type="EMBL" id="MWG36500.1"/>
    </source>
</evidence>
<dbReference type="SUPFAM" id="SSF52980">
    <property type="entry name" value="Restriction endonuclease-like"/>
    <property type="match status" value="1"/>
</dbReference>
<dbReference type="Pfam" id="PF01870">
    <property type="entry name" value="Hjc"/>
    <property type="match status" value="1"/>
</dbReference>
<keyword evidence="3" id="KW-0479">Metal-binding</keyword>
<evidence type="ECO:0000256" key="6">
    <source>
        <dbReference type="ARBA" id="ARBA00022801"/>
    </source>
</evidence>
<accession>A0A6B0GP70</accession>